<evidence type="ECO:0000313" key="3">
    <source>
        <dbReference type="EMBL" id="ADJ93987.1"/>
    </source>
</evidence>
<dbReference type="InterPro" id="IPR049381">
    <property type="entry name" value="UbiD-like_C"/>
</dbReference>
<organism evidence="3">
    <name type="scientific">Clostridia bacterium enrichment culture clone BF</name>
    <dbReference type="NCBI Taxonomy" id="857391"/>
    <lineage>
        <taxon>Bacteria</taxon>
        <taxon>Bacillati</taxon>
        <taxon>Bacillota</taxon>
        <taxon>Clostridia</taxon>
        <taxon>environmental samples</taxon>
    </lineage>
</organism>
<proteinExistence type="predicted"/>
<protein>
    <submittedName>
        <fullName evidence="3">Putative phenylphosphate carboxylase alpha subunit PpcA</fullName>
    </submittedName>
</protein>
<dbReference type="SUPFAM" id="SSF143968">
    <property type="entry name" value="UbiD C-terminal domain-like"/>
    <property type="match status" value="1"/>
</dbReference>
<dbReference type="Gene3D" id="3.40.1670.10">
    <property type="entry name" value="UbiD C-terminal domain-like"/>
    <property type="match status" value="1"/>
</dbReference>
<dbReference type="AlphaFoldDB" id="D8WWN3"/>
<dbReference type="Pfam" id="PF01977">
    <property type="entry name" value="UbiD"/>
    <property type="match status" value="1"/>
</dbReference>
<dbReference type="SUPFAM" id="SSF50475">
    <property type="entry name" value="FMN-binding split barrel"/>
    <property type="match status" value="1"/>
</dbReference>
<dbReference type="Gene3D" id="1.20.5.4570">
    <property type="match status" value="1"/>
</dbReference>
<dbReference type="GO" id="GO:0016831">
    <property type="term" value="F:carboxy-lyase activity"/>
    <property type="evidence" value="ECO:0007669"/>
    <property type="project" value="InterPro"/>
</dbReference>
<dbReference type="GO" id="GO:0046281">
    <property type="term" value="P:cinnamic acid catabolic process"/>
    <property type="evidence" value="ECO:0007669"/>
    <property type="project" value="TreeGrafter"/>
</dbReference>
<dbReference type="GO" id="GO:0033494">
    <property type="term" value="P:ferulate metabolic process"/>
    <property type="evidence" value="ECO:0007669"/>
    <property type="project" value="TreeGrafter"/>
</dbReference>
<reference evidence="3" key="1">
    <citation type="journal article" date="2010" name="Environ. Microbiol.">
        <title>Identification of enzymes involved in anaerobic benzene degradation by a strictly anaerobic iron-reducing enrichment culture.</title>
        <authorList>
            <person name="Abu Laban N."/>
            <person name="Selesi D."/>
            <person name="Rattei T."/>
            <person name="Tischler P."/>
            <person name="Meckenstock R.U."/>
        </authorList>
    </citation>
    <scope>NUCLEOTIDE SEQUENCE</scope>
</reference>
<dbReference type="InterPro" id="IPR002830">
    <property type="entry name" value="UbiD"/>
</dbReference>
<feature type="non-terminal residue" evidence="3">
    <location>
        <position position="286"/>
    </location>
</feature>
<name>D8WWN3_9FIRM</name>
<evidence type="ECO:0000259" key="2">
    <source>
        <dbReference type="Pfam" id="PF20696"/>
    </source>
</evidence>
<feature type="domain" description="3-octaprenyl-4-hydroxybenzoate carboxy-lyase-like C-terminal" evidence="2">
    <location>
        <begin position="90"/>
        <end position="182"/>
    </location>
</feature>
<evidence type="ECO:0000259" key="1">
    <source>
        <dbReference type="Pfam" id="PF01977"/>
    </source>
</evidence>
<dbReference type="PANTHER" id="PTHR30108">
    <property type="entry name" value="3-OCTAPRENYL-4-HYDROXYBENZOATE CARBOXY-LYASE-RELATED"/>
    <property type="match status" value="1"/>
</dbReference>
<dbReference type="GO" id="GO:0005737">
    <property type="term" value="C:cytoplasm"/>
    <property type="evidence" value="ECO:0007669"/>
    <property type="project" value="TreeGrafter"/>
</dbReference>
<dbReference type="Pfam" id="PF20696">
    <property type="entry name" value="UbiD_C"/>
    <property type="match status" value="1"/>
</dbReference>
<dbReference type="InterPro" id="IPR048304">
    <property type="entry name" value="UbiD_Rift_dom"/>
</dbReference>
<dbReference type="PANTHER" id="PTHR30108:SF17">
    <property type="entry name" value="FERULIC ACID DECARBOXYLASE 1"/>
    <property type="match status" value="1"/>
</dbReference>
<feature type="domain" description="3-octaprenyl-4-hydroxybenzoate carboxy-lyase-like Rift-related" evidence="1">
    <location>
        <begin position="1"/>
        <end position="76"/>
    </location>
</feature>
<accession>D8WWN3</accession>
<sequence length="286" mass="32531">MAGAYIQNPLELTSAVTNDLLIPADAEMVIEGMIMPGERHAEGPFPEYVRYAPPRPRPVMRITAITHRKSPVLPFVAEGCKVSDSMALRSVLASVELLYKVRTQTQLRVRWIYLPVESRLSICVVGCDPFYRGHNFWVANVLSRYKEMAWFDKILMVDSDINPSDMTEVVNDWAQKTRPEKGYGFWAEEYSHAAGRTAAYAGEGEPTRTVVWDCCWDDSWKKEQIRARVSFESSFPTELQEKVVSFWPEYGLPGKPFKKLVEPSWTRGPLHPPEFTKIPGIGGEDQ</sequence>
<dbReference type="EMBL" id="GU357977">
    <property type="protein sequence ID" value="ADJ93987.1"/>
    <property type="molecule type" value="Genomic_DNA"/>
</dbReference>